<feature type="binding site" evidence="5">
    <location>
        <begin position="139"/>
        <end position="141"/>
    </location>
    <ligand>
        <name>NAD(+)</name>
        <dbReference type="ChEBI" id="CHEBI:57540"/>
    </ligand>
</feature>
<organism evidence="9 10">
    <name type="scientific">Pseudokineococcus basanitobsidens</name>
    <dbReference type="NCBI Taxonomy" id="1926649"/>
    <lineage>
        <taxon>Bacteria</taxon>
        <taxon>Bacillati</taxon>
        <taxon>Actinomycetota</taxon>
        <taxon>Actinomycetes</taxon>
        <taxon>Kineosporiales</taxon>
        <taxon>Kineosporiaceae</taxon>
        <taxon>Pseudokineococcus</taxon>
    </lineage>
</organism>
<name>A0ABU8RH68_9ACTN</name>
<feature type="binding site" evidence="5">
    <location>
        <position position="122"/>
    </location>
    <ligand>
        <name>NAD(+)</name>
        <dbReference type="ChEBI" id="CHEBI:57540"/>
    </ligand>
</feature>
<dbReference type="PIRSF" id="PIRSF000102">
    <property type="entry name" value="Lac_mal_DH"/>
    <property type="match status" value="1"/>
</dbReference>
<dbReference type="InterPro" id="IPR036291">
    <property type="entry name" value="NAD(P)-bd_dom_sf"/>
</dbReference>
<dbReference type="EC" id="1.1.1.37" evidence="2 5"/>
<dbReference type="HAMAP" id="MF_01517">
    <property type="entry name" value="Malate_dehydrog_2"/>
    <property type="match status" value="1"/>
</dbReference>
<feature type="binding site" evidence="5">
    <location>
        <position position="141"/>
    </location>
    <ligand>
        <name>substrate</name>
    </ligand>
</feature>
<dbReference type="Gene3D" id="3.90.110.10">
    <property type="entry name" value="Lactate dehydrogenase/glycoside hydrolase, family 4, C-terminal"/>
    <property type="match status" value="1"/>
</dbReference>
<dbReference type="PANTHER" id="PTHR23382">
    <property type="entry name" value="MALATE DEHYDROGENASE"/>
    <property type="match status" value="1"/>
</dbReference>
<keyword evidence="10" id="KW-1185">Reference proteome</keyword>
<keyword evidence="5 6" id="KW-0816">Tricarboxylic acid cycle</keyword>
<feature type="domain" description="Lactate/malate dehydrogenase C-terminal" evidence="8">
    <location>
        <begin position="166"/>
        <end position="330"/>
    </location>
</feature>
<feature type="binding site" evidence="5">
    <location>
        <begin position="21"/>
        <end position="27"/>
    </location>
    <ligand>
        <name>NAD(+)</name>
        <dbReference type="ChEBI" id="CHEBI:57540"/>
    </ligand>
</feature>
<keyword evidence="3 5" id="KW-0560">Oxidoreductase</keyword>
<comment type="caution">
    <text evidence="9">The sequence shown here is derived from an EMBL/GenBank/DDBJ whole genome shotgun (WGS) entry which is preliminary data.</text>
</comment>
<evidence type="ECO:0000313" key="10">
    <source>
        <dbReference type="Proteomes" id="UP001387100"/>
    </source>
</evidence>
<reference evidence="9 10" key="1">
    <citation type="journal article" date="2017" name="Int. J. Syst. Evol. Microbiol.">
        <title>Pseudokineococcus basanitobsidens sp. nov., isolated from volcanic rock.</title>
        <authorList>
            <person name="Lee D.W."/>
            <person name="Park M.Y."/>
            <person name="Kim J.J."/>
            <person name="Kim B.S."/>
        </authorList>
    </citation>
    <scope>NUCLEOTIDE SEQUENCE [LARGE SCALE GENOMIC DNA]</scope>
    <source>
        <strain evidence="9 10">DSM 103726</strain>
    </source>
</reference>
<evidence type="ECO:0000259" key="7">
    <source>
        <dbReference type="Pfam" id="PF00056"/>
    </source>
</evidence>
<feature type="binding site" evidence="5">
    <location>
        <position position="102"/>
    </location>
    <ligand>
        <name>substrate</name>
    </ligand>
</feature>
<dbReference type="Proteomes" id="UP001387100">
    <property type="component" value="Unassembled WGS sequence"/>
</dbReference>
<evidence type="ECO:0000256" key="1">
    <source>
        <dbReference type="ARBA" id="ARBA00009613"/>
    </source>
</evidence>
<dbReference type="SUPFAM" id="SSF56327">
    <property type="entry name" value="LDH C-terminal domain-like"/>
    <property type="match status" value="1"/>
</dbReference>
<dbReference type="Pfam" id="PF02866">
    <property type="entry name" value="Ldh_1_C"/>
    <property type="match status" value="1"/>
</dbReference>
<dbReference type="NCBIfam" id="NF003916">
    <property type="entry name" value="PRK05442.1"/>
    <property type="match status" value="1"/>
</dbReference>
<dbReference type="EMBL" id="JBBIAA010000002">
    <property type="protein sequence ID" value="MEJ5944432.1"/>
    <property type="molecule type" value="Genomic_DNA"/>
</dbReference>
<dbReference type="InterPro" id="IPR015955">
    <property type="entry name" value="Lactate_DH/Glyco_Ohase_4_C"/>
</dbReference>
<feature type="binding site" evidence="5">
    <location>
        <position position="172"/>
    </location>
    <ligand>
        <name>substrate</name>
    </ligand>
</feature>
<evidence type="ECO:0000313" key="9">
    <source>
        <dbReference type="EMBL" id="MEJ5944432.1"/>
    </source>
</evidence>
<dbReference type="PROSITE" id="PS00068">
    <property type="entry name" value="MDH"/>
    <property type="match status" value="1"/>
</dbReference>
<dbReference type="InterPro" id="IPR010945">
    <property type="entry name" value="Malate_DH_type2"/>
</dbReference>
<feature type="active site" description="Proton acceptor" evidence="5">
    <location>
        <position position="197"/>
    </location>
</feature>
<feature type="domain" description="Lactate/malate dehydrogenase N-terminal" evidence="7">
    <location>
        <begin position="16"/>
        <end position="157"/>
    </location>
</feature>
<dbReference type="GO" id="GO:0030060">
    <property type="term" value="F:L-malate dehydrogenase (NAD+) activity"/>
    <property type="evidence" value="ECO:0007669"/>
    <property type="project" value="UniProtKB-EC"/>
</dbReference>
<feature type="binding site" evidence="5">
    <location>
        <position position="115"/>
    </location>
    <ligand>
        <name>NAD(+)</name>
        <dbReference type="ChEBI" id="CHEBI:57540"/>
    </ligand>
</feature>
<keyword evidence="5 6" id="KW-0520">NAD</keyword>
<sequence>MTSATPTTTSGHAPVTVAVTGGAGQICYSLLPRIASGALLGPDVPVRLRILEITPALGAAEGVAMELDDCAFPLLESVDISDDAATAFSGANVAMLVGSRPRTKGMERGDLLEANGAIFTGQGRALAASAADDLRVLVVGNPANTNCLIAMNNADGVPAERFTAMTRLDHNRAVTQLAQKAGARVADVSRLAIWGNHSATQYPDLTHALVGGRPAPEVVDQGWVEHDFIPTVQKRGAAIIEARGSSSAASAANAAIDHVRTWLTGTPEGSWTSMAVRSDGSYGVPEGLVSSFPVTTRDGEWEVVQGLEVDDFSRQRIDASVAELADEREAVAGMGLLG</sequence>
<dbReference type="SUPFAM" id="SSF51735">
    <property type="entry name" value="NAD(P)-binding Rossmann-fold domains"/>
    <property type="match status" value="1"/>
</dbReference>
<comment type="catalytic activity">
    <reaction evidence="4 5 6">
        <text>(S)-malate + NAD(+) = oxaloacetate + NADH + H(+)</text>
        <dbReference type="Rhea" id="RHEA:21432"/>
        <dbReference type="ChEBI" id="CHEBI:15378"/>
        <dbReference type="ChEBI" id="CHEBI:15589"/>
        <dbReference type="ChEBI" id="CHEBI:16452"/>
        <dbReference type="ChEBI" id="CHEBI:57540"/>
        <dbReference type="ChEBI" id="CHEBI:57945"/>
        <dbReference type="EC" id="1.1.1.37"/>
    </reaction>
</comment>
<dbReference type="InterPro" id="IPR001236">
    <property type="entry name" value="Lactate/malate_DH_N"/>
</dbReference>
<accession>A0ABU8RH68</accession>
<protein>
    <recommendedName>
        <fullName evidence="2 5">Malate dehydrogenase</fullName>
        <ecNumber evidence="2 5">1.1.1.37</ecNumber>
    </recommendedName>
</protein>
<evidence type="ECO:0000256" key="3">
    <source>
        <dbReference type="ARBA" id="ARBA00023002"/>
    </source>
</evidence>
<evidence type="ECO:0000256" key="6">
    <source>
        <dbReference type="RuleBase" id="RU000422"/>
    </source>
</evidence>
<evidence type="ECO:0000256" key="2">
    <source>
        <dbReference type="ARBA" id="ARBA00012995"/>
    </source>
</evidence>
<comment type="similarity">
    <text evidence="1 5">Belongs to the LDH/MDH superfamily. MDH type 2 family.</text>
</comment>
<dbReference type="NCBIfam" id="TIGR01759">
    <property type="entry name" value="MalateDH-SF1"/>
    <property type="match status" value="1"/>
</dbReference>
<feature type="binding site" evidence="5">
    <location>
        <position position="108"/>
    </location>
    <ligand>
        <name>substrate</name>
    </ligand>
</feature>
<dbReference type="RefSeq" id="WP_339573811.1">
    <property type="nucleotide sequence ID" value="NZ_JBBIAA010000002.1"/>
</dbReference>
<dbReference type="InterPro" id="IPR001252">
    <property type="entry name" value="Malate_DH_AS"/>
</dbReference>
<comment type="function">
    <text evidence="5">Catalyzes the reversible oxidation of malate to oxaloacetate.</text>
</comment>
<proteinExistence type="inferred from homology"/>
<dbReference type="InterPro" id="IPR022383">
    <property type="entry name" value="Lactate/malate_DH_C"/>
</dbReference>
<dbReference type="InterPro" id="IPR001557">
    <property type="entry name" value="L-lactate/malate_DH"/>
</dbReference>
<evidence type="ECO:0000259" key="8">
    <source>
        <dbReference type="Pfam" id="PF02866"/>
    </source>
</evidence>
<dbReference type="Pfam" id="PF00056">
    <property type="entry name" value="Ldh_1_N"/>
    <property type="match status" value="1"/>
</dbReference>
<dbReference type="CDD" id="cd01338">
    <property type="entry name" value="MDH_chloroplast-like"/>
    <property type="match status" value="1"/>
</dbReference>
<evidence type="ECO:0000256" key="5">
    <source>
        <dbReference type="HAMAP-Rule" id="MF_01517"/>
    </source>
</evidence>
<evidence type="ECO:0000256" key="4">
    <source>
        <dbReference type="ARBA" id="ARBA00048313"/>
    </source>
</evidence>
<gene>
    <name evidence="5" type="primary">mdh</name>
    <name evidence="9" type="ORF">WDZ17_03890</name>
</gene>
<dbReference type="Gene3D" id="3.40.50.720">
    <property type="entry name" value="NAD(P)-binding Rossmann-like Domain"/>
    <property type="match status" value="1"/>
</dbReference>